<evidence type="ECO:0000313" key="7">
    <source>
        <dbReference type="EMBL" id="KAF9062601.1"/>
    </source>
</evidence>
<dbReference type="PROSITE" id="PS51387">
    <property type="entry name" value="FAD_PCMH"/>
    <property type="match status" value="1"/>
</dbReference>
<name>A0A9P5PCI7_9AGAR</name>
<dbReference type="Proteomes" id="UP000772434">
    <property type="component" value="Unassembled WGS sequence"/>
</dbReference>
<dbReference type="EMBL" id="JADNRY010000167">
    <property type="protein sequence ID" value="KAF9062601.1"/>
    <property type="molecule type" value="Genomic_DNA"/>
</dbReference>
<keyword evidence="5" id="KW-0732">Signal</keyword>
<dbReference type="PANTHER" id="PTHR42973">
    <property type="entry name" value="BINDING OXIDOREDUCTASE, PUTATIVE (AFU_ORTHOLOGUE AFUA_1G17690)-RELATED"/>
    <property type="match status" value="1"/>
</dbReference>
<sequence>MSWFLKLASALFTTTAATSILSTSCKCFPGDRCWPSTAEWDAFNTTVGGRLIATVPLGRPCHDPFFSPDICRSLQGEWQHEEIHYNSSSSVMAPFFANQSCDPFQPQSRSCAFGNYVRFAVNASGSADIQAAIAFARDKNIRFVIRNTGHDYLGRSTGAGSLAVWTHHLKDIEVINWSASDYTGPAVKLGAGVQGFDVLTATKDLGLIVVGGECPSVGLAGGYTQGGGHSAISTNFGLSADNVLSCEVVTASGQLVNASAVENSDLFWAVRGGGGGTYGALVSMTVKAHPDAIFGGATLNFNTTDNSNDTFWAGIQAFHEALADMVDSGTMVIYTFTNTSFQFIPLTAYNKTSAQVEEIMTLYLAALNSLGVQYTVAFTEFNTYFEHYNNYFGPLPDGSIEVGIAQYGGRLIPRTVVANISDTIRSIADQGVTWIGVGTNVEPFGTTETTSVPPAWREALVHAVLTTPWNFTAPWRT</sequence>
<dbReference type="InterPro" id="IPR036318">
    <property type="entry name" value="FAD-bd_PCMH-like_sf"/>
</dbReference>
<evidence type="ECO:0000259" key="6">
    <source>
        <dbReference type="PROSITE" id="PS51387"/>
    </source>
</evidence>
<proteinExistence type="inferred from homology"/>
<keyword evidence="2" id="KW-0285">Flavoprotein</keyword>
<dbReference type="PROSITE" id="PS51257">
    <property type="entry name" value="PROKAR_LIPOPROTEIN"/>
    <property type="match status" value="1"/>
</dbReference>
<evidence type="ECO:0000256" key="4">
    <source>
        <dbReference type="ARBA" id="ARBA00023002"/>
    </source>
</evidence>
<dbReference type="InterPro" id="IPR050416">
    <property type="entry name" value="FAD-linked_Oxidoreductase"/>
</dbReference>
<feature type="signal peptide" evidence="5">
    <location>
        <begin position="1"/>
        <end position="17"/>
    </location>
</feature>
<dbReference type="GO" id="GO:0016491">
    <property type="term" value="F:oxidoreductase activity"/>
    <property type="evidence" value="ECO:0007669"/>
    <property type="project" value="UniProtKB-KW"/>
</dbReference>
<organism evidence="7 8">
    <name type="scientific">Rhodocollybia butyracea</name>
    <dbReference type="NCBI Taxonomy" id="206335"/>
    <lineage>
        <taxon>Eukaryota</taxon>
        <taxon>Fungi</taxon>
        <taxon>Dikarya</taxon>
        <taxon>Basidiomycota</taxon>
        <taxon>Agaricomycotina</taxon>
        <taxon>Agaricomycetes</taxon>
        <taxon>Agaricomycetidae</taxon>
        <taxon>Agaricales</taxon>
        <taxon>Marasmiineae</taxon>
        <taxon>Omphalotaceae</taxon>
        <taxon>Rhodocollybia</taxon>
    </lineage>
</organism>
<reference evidence="7" key="1">
    <citation type="submission" date="2020-11" db="EMBL/GenBank/DDBJ databases">
        <authorList>
            <consortium name="DOE Joint Genome Institute"/>
            <person name="Ahrendt S."/>
            <person name="Riley R."/>
            <person name="Andreopoulos W."/>
            <person name="Labutti K."/>
            <person name="Pangilinan J."/>
            <person name="Ruiz-Duenas F.J."/>
            <person name="Barrasa J.M."/>
            <person name="Sanchez-Garcia M."/>
            <person name="Camarero S."/>
            <person name="Miyauchi S."/>
            <person name="Serrano A."/>
            <person name="Linde D."/>
            <person name="Babiker R."/>
            <person name="Drula E."/>
            <person name="Ayuso-Fernandez I."/>
            <person name="Pacheco R."/>
            <person name="Padilla G."/>
            <person name="Ferreira P."/>
            <person name="Barriuso J."/>
            <person name="Kellner H."/>
            <person name="Castanera R."/>
            <person name="Alfaro M."/>
            <person name="Ramirez L."/>
            <person name="Pisabarro A.G."/>
            <person name="Kuo A."/>
            <person name="Tritt A."/>
            <person name="Lipzen A."/>
            <person name="He G."/>
            <person name="Yan M."/>
            <person name="Ng V."/>
            <person name="Cullen D."/>
            <person name="Martin F."/>
            <person name="Rosso M.-N."/>
            <person name="Henrissat B."/>
            <person name="Hibbett D."/>
            <person name="Martinez A.T."/>
            <person name="Grigoriev I.V."/>
        </authorList>
    </citation>
    <scope>NUCLEOTIDE SEQUENCE</scope>
    <source>
        <strain evidence="7">AH 40177</strain>
    </source>
</reference>
<dbReference type="InterPro" id="IPR006094">
    <property type="entry name" value="Oxid_FAD_bind_N"/>
</dbReference>
<keyword evidence="4" id="KW-0560">Oxidoreductase</keyword>
<dbReference type="AlphaFoldDB" id="A0A9P5PCI7"/>
<accession>A0A9P5PCI7</accession>
<keyword evidence="3" id="KW-0274">FAD</keyword>
<dbReference type="InterPro" id="IPR016169">
    <property type="entry name" value="FAD-bd_PCMH_sub2"/>
</dbReference>
<dbReference type="GO" id="GO:0071949">
    <property type="term" value="F:FAD binding"/>
    <property type="evidence" value="ECO:0007669"/>
    <property type="project" value="InterPro"/>
</dbReference>
<dbReference type="OrthoDB" id="9983560at2759"/>
<comment type="similarity">
    <text evidence="1">Belongs to the oxygen-dependent FAD-linked oxidoreductase family.</text>
</comment>
<feature type="chain" id="PRO_5040143996" description="FAD-binding PCMH-type domain-containing protein" evidence="5">
    <location>
        <begin position="18"/>
        <end position="477"/>
    </location>
</feature>
<feature type="domain" description="FAD-binding PCMH-type" evidence="6">
    <location>
        <begin position="113"/>
        <end position="291"/>
    </location>
</feature>
<comment type="caution">
    <text evidence="7">The sequence shown here is derived from an EMBL/GenBank/DDBJ whole genome shotgun (WGS) entry which is preliminary data.</text>
</comment>
<dbReference type="SUPFAM" id="SSF56176">
    <property type="entry name" value="FAD-binding/transporter-associated domain-like"/>
    <property type="match status" value="1"/>
</dbReference>
<evidence type="ECO:0000256" key="2">
    <source>
        <dbReference type="ARBA" id="ARBA00022630"/>
    </source>
</evidence>
<evidence type="ECO:0000256" key="5">
    <source>
        <dbReference type="SAM" id="SignalP"/>
    </source>
</evidence>
<evidence type="ECO:0000313" key="8">
    <source>
        <dbReference type="Proteomes" id="UP000772434"/>
    </source>
</evidence>
<keyword evidence="8" id="KW-1185">Reference proteome</keyword>
<dbReference type="Pfam" id="PF01565">
    <property type="entry name" value="FAD_binding_4"/>
    <property type="match status" value="1"/>
</dbReference>
<evidence type="ECO:0000256" key="3">
    <source>
        <dbReference type="ARBA" id="ARBA00022827"/>
    </source>
</evidence>
<dbReference type="InterPro" id="IPR016166">
    <property type="entry name" value="FAD-bd_PCMH"/>
</dbReference>
<evidence type="ECO:0000256" key="1">
    <source>
        <dbReference type="ARBA" id="ARBA00005466"/>
    </source>
</evidence>
<dbReference type="PANTHER" id="PTHR42973:SF25">
    <property type="entry name" value="PHOSPHOMEVALONATE KINASE"/>
    <property type="match status" value="1"/>
</dbReference>
<dbReference type="Gene3D" id="3.30.465.10">
    <property type="match status" value="1"/>
</dbReference>
<protein>
    <recommendedName>
        <fullName evidence="6">FAD-binding PCMH-type domain-containing protein</fullName>
    </recommendedName>
</protein>
<gene>
    <name evidence="7" type="ORF">BDP27DRAFT_1368717</name>
</gene>